<comment type="caution">
    <text evidence="1">The sequence shown here is derived from an EMBL/GenBank/DDBJ whole genome shotgun (WGS) entry which is preliminary data.</text>
</comment>
<organism evidence="1 3">
    <name type="scientific">Limosilactobacillus reuteri</name>
    <name type="common">Lactobacillus reuteri</name>
    <dbReference type="NCBI Taxonomy" id="1598"/>
    <lineage>
        <taxon>Bacteria</taxon>
        <taxon>Bacillati</taxon>
        <taxon>Bacillota</taxon>
        <taxon>Bacilli</taxon>
        <taxon>Lactobacillales</taxon>
        <taxon>Lactobacillaceae</taxon>
        <taxon>Limosilactobacillus</taxon>
    </lineage>
</organism>
<accession>A0AAW4X6R6</accession>
<name>A0AAW4X6R6_LIMRT</name>
<dbReference type="EMBL" id="JAJGWB010000134">
    <property type="protein sequence ID" value="MCC4478018.1"/>
    <property type="molecule type" value="Genomic_DNA"/>
</dbReference>
<dbReference type="InterPro" id="IPR025506">
    <property type="entry name" value="Abi_alpha"/>
</dbReference>
<evidence type="ECO:0000313" key="2">
    <source>
        <dbReference type="EMBL" id="MDD1383302.1"/>
    </source>
</evidence>
<dbReference type="EMBL" id="JAQTKT010000001">
    <property type="protein sequence ID" value="MDD1383302.1"/>
    <property type="molecule type" value="Genomic_DNA"/>
</dbReference>
<proteinExistence type="predicted"/>
<sequence>MDQGPNYDWTTLWSMLPEKAQANLVNPATKAIGDGIGGIFTWIFHKPIEYSAIESAKVESLKHMTAEKISKIPQDKMTLDKRGLMIKVLEDSRYSLDSELMREYFSTLLAKAANKDTADKISPYFSTLLSNLSSDDAKFLKLFKKYYEEAPGWTFTPPYYIADGLPIGRIAYFDKAKPFHYVISEADLLFNTTDNIKSYSKEIDGLESFGLMKRDYERYDPRYIKQFEKMEKLSDLDYKIKALKGEIPNHIVVTTNGDQPFNDASLQRGMLNLTEMGKAFLNIILM</sequence>
<evidence type="ECO:0000313" key="1">
    <source>
        <dbReference type="EMBL" id="MCC4478018.1"/>
    </source>
</evidence>
<evidence type="ECO:0000313" key="3">
    <source>
        <dbReference type="Proteomes" id="UP001198026"/>
    </source>
</evidence>
<gene>
    <name evidence="1" type="ORF">LMB76_07290</name>
    <name evidence="2" type="ORF">PSQ53_10340</name>
</gene>
<dbReference type="RefSeq" id="WP_191991024.1">
    <property type="nucleotide sequence ID" value="NZ_JAJGWA010000077.1"/>
</dbReference>
<protein>
    <submittedName>
        <fullName evidence="1">DUF4393 domain-containing protein</fullName>
    </submittedName>
</protein>
<reference evidence="2" key="2">
    <citation type="submission" date="2023-02" db="EMBL/GenBank/DDBJ databases">
        <title>Complete genome sequence of Limosilactobacillus reuteri SRCM217616 isolated from Bos taurus feces.</title>
        <authorList>
            <person name="Yang H.-G."/>
            <person name="Kim J.-W."/>
            <person name="Ha G.-S."/>
            <person name="Yang H.-J."/>
            <person name="Jeong D.-Y."/>
        </authorList>
    </citation>
    <scope>NUCLEOTIDE SEQUENCE</scope>
    <source>
        <strain evidence="2">SRCM217616</strain>
    </source>
</reference>
<dbReference type="Pfam" id="PF14337">
    <property type="entry name" value="Abi_alpha"/>
    <property type="match status" value="1"/>
</dbReference>
<dbReference type="Proteomes" id="UP001198026">
    <property type="component" value="Unassembled WGS sequence"/>
</dbReference>
<dbReference type="AlphaFoldDB" id="A0AAW4X6R6"/>
<reference evidence="1" key="1">
    <citation type="submission" date="2021-10" db="EMBL/GenBank/DDBJ databases">
        <title>Evolutionary history and lifestyle of the vertebrate symbiont Limosilactobacillus reuteri.</title>
        <authorList>
            <person name="Zheng J."/>
            <person name="Li F."/>
            <person name="Gaenzle M."/>
            <person name="Walter J."/>
        </authorList>
    </citation>
    <scope>NUCLEOTIDE SEQUENCE</scope>
    <source>
        <strain evidence="1">GQ_1_3_1</strain>
    </source>
</reference>
<dbReference type="Proteomes" id="UP001217945">
    <property type="component" value="Unassembled WGS sequence"/>
</dbReference>